<evidence type="ECO:0000313" key="1">
    <source>
        <dbReference type="EMBL" id="MBC5667697.1"/>
    </source>
</evidence>
<dbReference type="RefSeq" id="WP_118589481.1">
    <property type="nucleotide sequence ID" value="NZ_JACOOZ010000004.1"/>
</dbReference>
<dbReference type="EMBL" id="JACOOZ010000004">
    <property type="protein sequence ID" value="MBC5667697.1"/>
    <property type="molecule type" value="Genomic_DNA"/>
</dbReference>
<proteinExistence type="predicted"/>
<comment type="caution">
    <text evidence="1">The sequence shown here is derived from an EMBL/GenBank/DDBJ whole genome shotgun (WGS) entry which is preliminary data.</text>
</comment>
<keyword evidence="2" id="KW-1185">Reference proteome</keyword>
<organism evidence="1 2">
    <name type="scientific">Eubacterium segne</name>
    <dbReference type="NCBI Taxonomy" id="2763045"/>
    <lineage>
        <taxon>Bacteria</taxon>
        <taxon>Bacillati</taxon>
        <taxon>Bacillota</taxon>
        <taxon>Clostridia</taxon>
        <taxon>Eubacteriales</taxon>
        <taxon>Eubacteriaceae</taxon>
        <taxon>Eubacterium</taxon>
    </lineage>
</organism>
<dbReference type="Proteomes" id="UP000597877">
    <property type="component" value="Unassembled WGS sequence"/>
</dbReference>
<reference evidence="1 2" key="1">
    <citation type="submission" date="2020-08" db="EMBL/GenBank/DDBJ databases">
        <title>Genome public.</title>
        <authorList>
            <person name="Liu C."/>
            <person name="Sun Q."/>
        </authorList>
    </citation>
    <scope>NUCLEOTIDE SEQUENCE [LARGE SCALE GENOMIC DNA]</scope>
    <source>
        <strain evidence="1 2">BX4</strain>
    </source>
</reference>
<gene>
    <name evidence="1" type="ORF">H8S00_06850</name>
</gene>
<name>A0ABR7F262_9FIRM</name>
<evidence type="ECO:0000313" key="2">
    <source>
        <dbReference type="Proteomes" id="UP000597877"/>
    </source>
</evidence>
<sequence>MNNIIEKELNTGLNNPINNNTNTAVSPQCEEDYEVIDGIKHCPICHEPVEKVYDVDCLGHRLISVGCKCRQEEQVREKELEEMERHRKI</sequence>
<accession>A0ABR7F262</accession>
<protein>
    <submittedName>
        <fullName evidence="1">Uncharacterized protein</fullName>
    </submittedName>
</protein>